<dbReference type="Gene3D" id="1.10.3720.10">
    <property type="entry name" value="MetI-like"/>
    <property type="match status" value="1"/>
</dbReference>
<feature type="transmembrane region" description="Helical" evidence="7">
    <location>
        <begin position="68"/>
        <end position="87"/>
    </location>
</feature>
<dbReference type="SUPFAM" id="SSF161098">
    <property type="entry name" value="MetI-like"/>
    <property type="match status" value="1"/>
</dbReference>
<keyword evidence="3" id="KW-1003">Cell membrane</keyword>
<keyword evidence="6 7" id="KW-0472">Membrane</keyword>
<reference evidence="9 10" key="1">
    <citation type="submission" date="2020-02" db="EMBL/GenBank/DDBJ databases">
        <title>Whole-genome analyses of novel actinobacteria.</title>
        <authorList>
            <person name="Sahin N."/>
            <person name="Tokatli A."/>
        </authorList>
    </citation>
    <scope>NUCLEOTIDE SEQUENCE [LARGE SCALE GENOMIC DNA]</scope>
    <source>
        <strain evidence="9 10">YC504</strain>
    </source>
</reference>
<evidence type="ECO:0000256" key="1">
    <source>
        <dbReference type="ARBA" id="ARBA00004651"/>
    </source>
</evidence>
<dbReference type="Proteomes" id="UP000481109">
    <property type="component" value="Unassembled WGS sequence"/>
</dbReference>
<evidence type="ECO:0000256" key="2">
    <source>
        <dbReference type="ARBA" id="ARBA00022448"/>
    </source>
</evidence>
<sequence length="267" mass="28953">MSARLLRLGRHLLVEAWLPVLAVTVWWVGSASSTSLYFPPLSQIAERFRELWLFDQVPVHLVPSLQNLGWGLLCGVAAAVATGIVIGRMPRLHSALLPLMEFMRATPILALLPLVFGLLGLGVTSKVALIALGAFWPTFLNTVDGVRSVDPQIREVARAYRLTRTDIAFRVVLPSAMPQVVVGFRTSVSVAVVVVVGSEMFGAGNGIGYFVLQAQRTYAIADMWAGIVLLGLLGYLLNLLSAGFERWVLSWHRGQRAAAAVLGEGAR</sequence>
<dbReference type="GO" id="GO:0005886">
    <property type="term" value="C:plasma membrane"/>
    <property type="evidence" value="ECO:0007669"/>
    <property type="project" value="UniProtKB-SubCell"/>
</dbReference>
<evidence type="ECO:0000256" key="3">
    <source>
        <dbReference type="ARBA" id="ARBA00022475"/>
    </source>
</evidence>
<dbReference type="EMBL" id="JAAKZW010000213">
    <property type="protein sequence ID" value="NGO80387.1"/>
    <property type="molecule type" value="Genomic_DNA"/>
</dbReference>
<protein>
    <submittedName>
        <fullName evidence="9">ABC transporter permease</fullName>
    </submittedName>
</protein>
<evidence type="ECO:0000256" key="4">
    <source>
        <dbReference type="ARBA" id="ARBA00022692"/>
    </source>
</evidence>
<keyword evidence="10" id="KW-1185">Reference proteome</keyword>
<evidence type="ECO:0000313" key="10">
    <source>
        <dbReference type="Proteomes" id="UP000481109"/>
    </source>
</evidence>
<feature type="domain" description="ABC transmembrane type-1" evidence="8">
    <location>
        <begin position="61"/>
        <end position="241"/>
    </location>
</feature>
<comment type="similarity">
    <text evidence="7">Belongs to the binding-protein-dependent transport system permease family.</text>
</comment>
<feature type="transmembrane region" description="Helical" evidence="7">
    <location>
        <begin position="188"/>
        <end position="212"/>
    </location>
</feature>
<dbReference type="PROSITE" id="PS50928">
    <property type="entry name" value="ABC_TM1"/>
    <property type="match status" value="1"/>
</dbReference>
<evidence type="ECO:0000259" key="8">
    <source>
        <dbReference type="PROSITE" id="PS50928"/>
    </source>
</evidence>
<dbReference type="PANTHER" id="PTHR30151:SF38">
    <property type="entry name" value="ALIPHATIC SULFONATES TRANSPORT PERMEASE PROTEIN SSUC-RELATED"/>
    <property type="match status" value="1"/>
</dbReference>
<evidence type="ECO:0000256" key="5">
    <source>
        <dbReference type="ARBA" id="ARBA00022989"/>
    </source>
</evidence>
<dbReference type="InterPro" id="IPR035906">
    <property type="entry name" value="MetI-like_sf"/>
</dbReference>
<proteinExistence type="inferred from homology"/>
<keyword evidence="5 7" id="KW-1133">Transmembrane helix</keyword>
<keyword evidence="4 7" id="KW-0812">Transmembrane</keyword>
<dbReference type="PANTHER" id="PTHR30151">
    <property type="entry name" value="ALKANE SULFONATE ABC TRANSPORTER-RELATED, MEMBRANE SUBUNIT"/>
    <property type="match status" value="1"/>
</dbReference>
<feature type="transmembrane region" description="Helical" evidence="7">
    <location>
        <begin position="12"/>
        <end position="29"/>
    </location>
</feature>
<organism evidence="9 10">
    <name type="scientific">Streptomyces mesophilus</name>
    <dbReference type="NCBI Taxonomy" id="1775132"/>
    <lineage>
        <taxon>Bacteria</taxon>
        <taxon>Bacillati</taxon>
        <taxon>Actinomycetota</taxon>
        <taxon>Actinomycetes</taxon>
        <taxon>Kitasatosporales</taxon>
        <taxon>Streptomycetaceae</taxon>
        <taxon>Streptomyces</taxon>
    </lineage>
</organism>
<accession>A0A6G4XUA1</accession>
<evidence type="ECO:0000256" key="6">
    <source>
        <dbReference type="ARBA" id="ARBA00023136"/>
    </source>
</evidence>
<gene>
    <name evidence="9" type="ORF">G6045_32730</name>
</gene>
<dbReference type="InterPro" id="IPR000515">
    <property type="entry name" value="MetI-like"/>
</dbReference>
<name>A0A6G4XUA1_9ACTN</name>
<dbReference type="RefSeq" id="WP_165335807.1">
    <property type="nucleotide sequence ID" value="NZ_JAAKZW010000213.1"/>
</dbReference>
<evidence type="ECO:0000313" key="9">
    <source>
        <dbReference type="EMBL" id="NGO80387.1"/>
    </source>
</evidence>
<feature type="transmembrane region" description="Helical" evidence="7">
    <location>
        <begin position="108"/>
        <end position="136"/>
    </location>
</feature>
<feature type="transmembrane region" description="Helical" evidence="7">
    <location>
        <begin position="224"/>
        <end position="244"/>
    </location>
</feature>
<dbReference type="Pfam" id="PF00528">
    <property type="entry name" value="BPD_transp_1"/>
    <property type="match status" value="1"/>
</dbReference>
<comment type="subcellular location">
    <subcellularLocation>
        <location evidence="1 7">Cell membrane</location>
        <topology evidence="1 7">Multi-pass membrane protein</topology>
    </subcellularLocation>
</comment>
<comment type="caution">
    <text evidence="9">The sequence shown here is derived from an EMBL/GenBank/DDBJ whole genome shotgun (WGS) entry which is preliminary data.</text>
</comment>
<keyword evidence="2 7" id="KW-0813">Transport</keyword>
<dbReference type="GO" id="GO:0055085">
    <property type="term" value="P:transmembrane transport"/>
    <property type="evidence" value="ECO:0007669"/>
    <property type="project" value="InterPro"/>
</dbReference>
<evidence type="ECO:0000256" key="7">
    <source>
        <dbReference type="RuleBase" id="RU363032"/>
    </source>
</evidence>
<dbReference type="CDD" id="cd06261">
    <property type="entry name" value="TM_PBP2"/>
    <property type="match status" value="1"/>
</dbReference>
<dbReference type="AlphaFoldDB" id="A0A6G4XUA1"/>